<dbReference type="FunFam" id="3.40.605.10:FF:000001">
    <property type="entry name" value="Aldehyde dehydrogenase 1"/>
    <property type="match status" value="1"/>
</dbReference>
<name>A0A7D3VWT4_ACTVE</name>
<keyword evidence="6" id="KW-1185">Reference proteome</keyword>
<gene>
    <name evidence="5" type="ORF">ACTIVE_2410</name>
</gene>
<feature type="domain" description="Aldehyde dehydrogenase" evidence="4">
    <location>
        <begin position="20"/>
        <end position="475"/>
    </location>
</feature>
<dbReference type="InterPro" id="IPR016161">
    <property type="entry name" value="Ald_DH/histidinol_DH"/>
</dbReference>
<dbReference type="PROSITE" id="PS00070">
    <property type="entry name" value="ALDEHYDE_DEHYDR_CYS"/>
    <property type="match status" value="1"/>
</dbReference>
<reference evidence="5 6" key="1">
    <citation type="submission" date="2020-05" db="EMBL/GenBank/DDBJ databases">
        <title>Actinomadura verrucosospora NRRL-B18236 (PFL_A860) Genome sequencing and assembly.</title>
        <authorList>
            <person name="Samborskyy M."/>
        </authorList>
    </citation>
    <scope>NUCLEOTIDE SEQUENCE [LARGE SCALE GENOMIC DNA]</scope>
    <source>
        <strain evidence="5 6">NRRL:B18236</strain>
    </source>
</reference>
<dbReference type="RefSeq" id="WP_173095145.1">
    <property type="nucleotide sequence ID" value="NZ_CP053892.1"/>
</dbReference>
<dbReference type="Pfam" id="PF00171">
    <property type="entry name" value="Aldedh"/>
    <property type="match status" value="1"/>
</dbReference>
<dbReference type="Proteomes" id="UP000501240">
    <property type="component" value="Chromosome"/>
</dbReference>
<feature type="active site" evidence="2">
    <location>
        <position position="250"/>
    </location>
</feature>
<dbReference type="EMBL" id="CP053892">
    <property type="protein sequence ID" value="QKG20772.1"/>
    <property type="molecule type" value="Genomic_DNA"/>
</dbReference>
<keyword evidence="1 3" id="KW-0560">Oxidoreductase</keyword>
<dbReference type="PROSITE" id="PS00687">
    <property type="entry name" value="ALDEHYDE_DEHYDR_GLU"/>
    <property type="match status" value="1"/>
</dbReference>
<dbReference type="InterPro" id="IPR016162">
    <property type="entry name" value="Ald_DH_N"/>
</dbReference>
<evidence type="ECO:0000256" key="1">
    <source>
        <dbReference type="ARBA" id="ARBA00023002"/>
    </source>
</evidence>
<organism evidence="5 6">
    <name type="scientific">Actinomadura verrucosospora</name>
    <dbReference type="NCBI Taxonomy" id="46165"/>
    <lineage>
        <taxon>Bacteria</taxon>
        <taxon>Bacillati</taxon>
        <taxon>Actinomycetota</taxon>
        <taxon>Actinomycetes</taxon>
        <taxon>Streptosporangiales</taxon>
        <taxon>Thermomonosporaceae</taxon>
        <taxon>Actinomadura</taxon>
    </lineage>
</organism>
<dbReference type="Gene3D" id="3.40.605.10">
    <property type="entry name" value="Aldehyde Dehydrogenase, Chain A, domain 1"/>
    <property type="match status" value="1"/>
</dbReference>
<dbReference type="GO" id="GO:0016620">
    <property type="term" value="F:oxidoreductase activity, acting on the aldehyde or oxo group of donors, NAD or NADP as acceptor"/>
    <property type="evidence" value="ECO:0007669"/>
    <property type="project" value="InterPro"/>
</dbReference>
<evidence type="ECO:0000256" key="3">
    <source>
        <dbReference type="RuleBase" id="RU003345"/>
    </source>
</evidence>
<comment type="similarity">
    <text evidence="3">Belongs to the aldehyde dehydrogenase family.</text>
</comment>
<evidence type="ECO:0000259" key="4">
    <source>
        <dbReference type="Pfam" id="PF00171"/>
    </source>
</evidence>
<evidence type="ECO:0000313" key="5">
    <source>
        <dbReference type="EMBL" id="QKG20772.1"/>
    </source>
</evidence>
<dbReference type="InterPro" id="IPR016163">
    <property type="entry name" value="Ald_DH_C"/>
</dbReference>
<accession>A0A7D3VWT4</accession>
<evidence type="ECO:0000313" key="6">
    <source>
        <dbReference type="Proteomes" id="UP000501240"/>
    </source>
</evidence>
<dbReference type="InterPro" id="IPR016160">
    <property type="entry name" value="Ald_DH_CS_CYS"/>
</dbReference>
<dbReference type="AlphaFoldDB" id="A0A7D3VWT4"/>
<dbReference type="SUPFAM" id="SSF53720">
    <property type="entry name" value="ALDH-like"/>
    <property type="match status" value="1"/>
</dbReference>
<protein>
    <submittedName>
        <fullName evidence="5">Aldehyde dehydrogenase</fullName>
    </submittedName>
</protein>
<dbReference type="PANTHER" id="PTHR11699">
    <property type="entry name" value="ALDEHYDE DEHYDROGENASE-RELATED"/>
    <property type="match status" value="1"/>
</dbReference>
<dbReference type="InterPro" id="IPR015590">
    <property type="entry name" value="Aldehyde_DH_dom"/>
</dbReference>
<proteinExistence type="inferred from homology"/>
<dbReference type="Gene3D" id="3.40.309.10">
    <property type="entry name" value="Aldehyde Dehydrogenase, Chain A, domain 2"/>
    <property type="match status" value="1"/>
</dbReference>
<dbReference type="NCBIfam" id="NF010000">
    <property type="entry name" value="PRK13473.1"/>
    <property type="match status" value="1"/>
</dbReference>
<evidence type="ECO:0000256" key="2">
    <source>
        <dbReference type="PROSITE-ProRule" id="PRU10007"/>
    </source>
</evidence>
<dbReference type="InterPro" id="IPR029510">
    <property type="entry name" value="Ald_DH_CS_GLU"/>
</dbReference>
<sequence>MSDGVELRNFIGGEFAAAADGGTMEIVDPSDGAVYATAPRSGAADVDRACRAAEEAFAGWRRTTPGERMALLLRMADAVERHADELVEVECRDTGKPPALTMQEEVVPIVDQLRFFAGAARMLEGKATAEYVRGHSSSIRREPVGVVGAIAPWNYPAMMAVWKFGPALAAGNTIVLKPSDTTPASAVFLAGLFAGILPPGVFNVVCGDRETGAALAAHPVPAMVSITGSTAAGRAVARSAADTVKRAHLELGGNAPVLVFADADLEAAADGIAFAGYFNAGQDCTAATRVIVAEEAHDAFVGALVERVRGIGLSRDEPAADRVLDIPPLNNPDQLAHVAGLVARAPAHATVLAGGREAGGPGYFYLPTVVDGVTAADELSRTEIFGPVVTVQTFRGEADAVRQANDSPYGLASSVWTRDHARALRVSAAVDAGHVGVNCHLPPVHEMPHGGVKQSGYGKDLSLYSVEEYTRVKHVLSALGEDAE</sequence>